<accession>A0A515EPU7</accession>
<dbReference type="SUPFAM" id="SSF53850">
    <property type="entry name" value="Periplasmic binding protein-like II"/>
    <property type="match status" value="1"/>
</dbReference>
<dbReference type="EMBL" id="CP036282">
    <property type="protein sequence ID" value="QDL54640.1"/>
    <property type="molecule type" value="Genomic_DNA"/>
</dbReference>
<dbReference type="InterPro" id="IPR005119">
    <property type="entry name" value="LysR_subst-bd"/>
</dbReference>
<evidence type="ECO:0000313" key="7">
    <source>
        <dbReference type="Proteomes" id="UP000317365"/>
    </source>
</evidence>
<dbReference type="PANTHER" id="PTHR30537:SF35">
    <property type="entry name" value="TRANSCRIPTIONAL REGULATORY PROTEIN"/>
    <property type="match status" value="1"/>
</dbReference>
<dbReference type="InterPro" id="IPR058163">
    <property type="entry name" value="LysR-type_TF_proteobact-type"/>
</dbReference>
<dbReference type="FunFam" id="1.10.10.10:FF:000001">
    <property type="entry name" value="LysR family transcriptional regulator"/>
    <property type="match status" value="1"/>
</dbReference>
<dbReference type="GO" id="GO:0003700">
    <property type="term" value="F:DNA-binding transcription factor activity"/>
    <property type="evidence" value="ECO:0007669"/>
    <property type="project" value="InterPro"/>
</dbReference>
<dbReference type="GO" id="GO:0043565">
    <property type="term" value="F:sequence-specific DNA binding"/>
    <property type="evidence" value="ECO:0007669"/>
    <property type="project" value="TreeGrafter"/>
</dbReference>
<proteinExistence type="inferred from homology"/>
<evidence type="ECO:0000256" key="4">
    <source>
        <dbReference type="ARBA" id="ARBA00023163"/>
    </source>
</evidence>
<organism evidence="6 7">
    <name type="scientific">Rhodoferax aquaticus</name>
    <dbReference type="NCBI Taxonomy" id="2527691"/>
    <lineage>
        <taxon>Bacteria</taxon>
        <taxon>Pseudomonadati</taxon>
        <taxon>Pseudomonadota</taxon>
        <taxon>Betaproteobacteria</taxon>
        <taxon>Burkholderiales</taxon>
        <taxon>Comamonadaceae</taxon>
        <taxon>Rhodoferax</taxon>
    </lineage>
</organism>
<dbReference type="Pfam" id="PF03466">
    <property type="entry name" value="LysR_substrate"/>
    <property type="match status" value="1"/>
</dbReference>
<comment type="similarity">
    <text evidence="1">Belongs to the LysR transcriptional regulatory family.</text>
</comment>
<dbReference type="Pfam" id="PF00126">
    <property type="entry name" value="HTH_1"/>
    <property type="match status" value="1"/>
</dbReference>
<feature type="domain" description="HTH lysR-type" evidence="5">
    <location>
        <begin position="1"/>
        <end position="59"/>
    </location>
</feature>
<reference evidence="7" key="1">
    <citation type="submission" date="2019-02" db="EMBL/GenBank/DDBJ databases">
        <title>Complete genome sequence of Rhodoferax sp. Gr-4.</title>
        <authorList>
            <person name="Jin L."/>
        </authorList>
    </citation>
    <scope>NUCLEOTIDE SEQUENCE [LARGE SCALE GENOMIC DNA]</scope>
    <source>
        <strain evidence="7">Gr-4</strain>
    </source>
</reference>
<evidence type="ECO:0000256" key="2">
    <source>
        <dbReference type="ARBA" id="ARBA00023015"/>
    </source>
</evidence>
<dbReference type="InterPro" id="IPR036388">
    <property type="entry name" value="WH-like_DNA-bd_sf"/>
</dbReference>
<gene>
    <name evidence="6" type="ORF">EXZ61_10945</name>
</gene>
<dbReference type="PROSITE" id="PS50931">
    <property type="entry name" value="HTH_LYSR"/>
    <property type="match status" value="1"/>
</dbReference>
<sequence>MDQLRSLRVFVQVIADGSFASAARALDMAPAVVTRAVADLEEHLGARLLNRTTRSLALTEVGEAYFERARQVLADLNEADQLAASVSSQLTGKLKVLCPPAFATHQLVRHLPRFCQQYPGVSLELGTKGPVESADEGFDVSIVSLGAQPLQGEFVARPLAHSNFVVCAAPSYLAQCGVPLEPLDLMHHKGVLLAVSAMRKDVALVRQVADTSPQASHRVLVQLHEPVLASSHIDTVYAATLAGLGIAGLPTFVAEAALKDGRLQRVLPEWQGALPLRLYAATPTRKHMPQRTKAFVEFLVQTFGGSERDPWL</sequence>
<dbReference type="SUPFAM" id="SSF46785">
    <property type="entry name" value="Winged helix' DNA-binding domain"/>
    <property type="match status" value="1"/>
</dbReference>
<keyword evidence="7" id="KW-1185">Reference proteome</keyword>
<keyword evidence="3" id="KW-0238">DNA-binding</keyword>
<reference evidence="7" key="2">
    <citation type="journal article" date="2020" name="Int. J. Syst. Evol. Microbiol.">
        <title>Genomic insights into a novel species Rhodoferax aquaticus sp. nov., isolated from freshwater.</title>
        <authorList>
            <person name="Li T."/>
            <person name="Zhuo Y."/>
            <person name="Jin C.Z."/>
            <person name="Wu X."/>
            <person name="Ko S.R."/>
            <person name="Jin F.J."/>
            <person name="Ahn C.Y."/>
            <person name="Oh H.M."/>
            <person name="Lee H.G."/>
            <person name="Jin L."/>
        </authorList>
    </citation>
    <scope>NUCLEOTIDE SEQUENCE [LARGE SCALE GENOMIC DNA]</scope>
    <source>
        <strain evidence="7">Gr-4</strain>
    </source>
</reference>
<name>A0A515EPU7_9BURK</name>
<evidence type="ECO:0000259" key="5">
    <source>
        <dbReference type="PROSITE" id="PS50931"/>
    </source>
</evidence>
<dbReference type="KEGG" id="rhg:EXZ61_10945"/>
<evidence type="ECO:0000313" key="6">
    <source>
        <dbReference type="EMBL" id="QDL54640.1"/>
    </source>
</evidence>
<dbReference type="PANTHER" id="PTHR30537">
    <property type="entry name" value="HTH-TYPE TRANSCRIPTIONAL REGULATOR"/>
    <property type="match status" value="1"/>
</dbReference>
<dbReference type="InterPro" id="IPR000847">
    <property type="entry name" value="LysR_HTH_N"/>
</dbReference>
<keyword evidence="4" id="KW-0804">Transcription</keyword>
<dbReference type="Gene3D" id="3.40.190.290">
    <property type="match status" value="1"/>
</dbReference>
<dbReference type="Proteomes" id="UP000317365">
    <property type="component" value="Chromosome"/>
</dbReference>
<dbReference type="Gene3D" id="1.10.10.10">
    <property type="entry name" value="Winged helix-like DNA-binding domain superfamily/Winged helix DNA-binding domain"/>
    <property type="match status" value="1"/>
</dbReference>
<dbReference type="InterPro" id="IPR036390">
    <property type="entry name" value="WH_DNA-bd_sf"/>
</dbReference>
<dbReference type="RefSeq" id="WP_142811741.1">
    <property type="nucleotide sequence ID" value="NZ_CP036282.1"/>
</dbReference>
<keyword evidence="2" id="KW-0805">Transcription regulation</keyword>
<protein>
    <submittedName>
        <fullName evidence="6">LysR family transcriptional regulator</fullName>
    </submittedName>
</protein>
<evidence type="ECO:0000256" key="1">
    <source>
        <dbReference type="ARBA" id="ARBA00009437"/>
    </source>
</evidence>
<dbReference type="AlphaFoldDB" id="A0A515EPU7"/>
<evidence type="ECO:0000256" key="3">
    <source>
        <dbReference type="ARBA" id="ARBA00023125"/>
    </source>
</evidence>
<dbReference type="CDD" id="cd08422">
    <property type="entry name" value="PBP2_CrgA_like"/>
    <property type="match status" value="1"/>
</dbReference>
<dbReference type="GO" id="GO:0006351">
    <property type="term" value="P:DNA-templated transcription"/>
    <property type="evidence" value="ECO:0007669"/>
    <property type="project" value="TreeGrafter"/>
</dbReference>